<dbReference type="KEGG" id="bxe:Bxe_C0649"/>
<gene>
    <name evidence="8" type="ORF">Bxe_C0649</name>
</gene>
<keyword evidence="3 5" id="KW-0238">DNA-binding</keyword>
<organism evidence="8 9">
    <name type="scientific">Paraburkholderia xenovorans (strain LB400)</name>
    <dbReference type="NCBI Taxonomy" id="266265"/>
    <lineage>
        <taxon>Bacteria</taxon>
        <taxon>Pseudomonadati</taxon>
        <taxon>Pseudomonadota</taxon>
        <taxon>Betaproteobacteria</taxon>
        <taxon>Burkholderiales</taxon>
        <taxon>Burkholderiaceae</taxon>
        <taxon>Paraburkholderia</taxon>
    </lineage>
</organism>
<dbReference type="InterPro" id="IPR023772">
    <property type="entry name" value="DNA-bd_HTH_TetR-type_CS"/>
</dbReference>
<dbReference type="InterPro" id="IPR009057">
    <property type="entry name" value="Homeodomain-like_sf"/>
</dbReference>
<keyword evidence="4" id="KW-0804">Transcription</keyword>
<evidence type="ECO:0000256" key="2">
    <source>
        <dbReference type="ARBA" id="ARBA00023015"/>
    </source>
</evidence>
<feature type="region of interest" description="Disordered" evidence="6">
    <location>
        <begin position="1"/>
        <end position="22"/>
    </location>
</feature>
<accession>Q13H92</accession>
<keyword evidence="1" id="KW-0678">Repressor</keyword>
<dbReference type="GO" id="GO:0000976">
    <property type="term" value="F:transcription cis-regulatory region binding"/>
    <property type="evidence" value="ECO:0007669"/>
    <property type="project" value="TreeGrafter"/>
</dbReference>
<dbReference type="PROSITE" id="PS50977">
    <property type="entry name" value="HTH_TETR_2"/>
    <property type="match status" value="1"/>
</dbReference>
<dbReference type="PANTHER" id="PTHR30055">
    <property type="entry name" value="HTH-TYPE TRANSCRIPTIONAL REGULATOR RUTR"/>
    <property type="match status" value="1"/>
</dbReference>
<dbReference type="Gene3D" id="1.10.357.10">
    <property type="entry name" value="Tetracycline Repressor, domain 2"/>
    <property type="match status" value="1"/>
</dbReference>
<evidence type="ECO:0000313" key="8">
    <source>
        <dbReference type="EMBL" id="ABE36547.1"/>
    </source>
</evidence>
<dbReference type="PANTHER" id="PTHR30055:SF234">
    <property type="entry name" value="HTH-TYPE TRANSCRIPTIONAL REGULATOR BETI"/>
    <property type="match status" value="1"/>
</dbReference>
<dbReference type="OrthoDB" id="9816320at2"/>
<name>Q13H92_PARXL</name>
<dbReference type="EMBL" id="CP000272">
    <property type="protein sequence ID" value="ABE36547.1"/>
    <property type="molecule type" value="Genomic_DNA"/>
</dbReference>
<reference evidence="8 9" key="1">
    <citation type="journal article" date="2006" name="Proc. Natl. Acad. Sci. U.S.A.">
        <title>Burkholderia xenovorans LB400 harbors a multi-replicon, 9.73-Mbp genome shaped for versatility.</title>
        <authorList>
            <person name="Chain P.S."/>
            <person name="Denef V.J."/>
            <person name="Konstantinidis K.T."/>
            <person name="Vergez L.M."/>
            <person name="Agullo L."/>
            <person name="Reyes V.L."/>
            <person name="Hauser L."/>
            <person name="Cordova M."/>
            <person name="Gomez L."/>
            <person name="Gonzalez M."/>
            <person name="Land M."/>
            <person name="Lao V."/>
            <person name="Larimer F."/>
            <person name="LiPuma J.J."/>
            <person name="Mahenthiralingam E."/>
            <person name="Malfatti S.A."/>
            <person name="Marx C.J."/>
            <person name="Parnell J.J."/>
            <person name="Ramette A."/>
            <person name="Richardson P."/>
            <person name="Seeger M."/>
            <person name="Smith D."/>
            <person name="Spilker T."/>
            <person name="Sul W.J."/>
            <person name="Tsoi T.V."/>
            <person name="Ulrich L.E."/>
            <person name="Zhulin I.B."/>
            <person name="Tiedje J.M."/>
        </authorList>
    </citation>
    <scope>NUCLEOTIDE SEQUENCE [LARGE SCALE GENOMIC DNA]</scope>
    <source>
        <strain evidence="8 9">LB400</strain>
    </source>
</reference>
<evidence type="ECO:0000256" key="3">
    <source>
        <dbReference type="ARBA" id="ARBA00023125"/>
    </source>
</evidence>
<dbReference type="SUPFAM" id="SSF46689">
    <property type="entry name" value="Homeodomain-like"/>
    <property type="match status" value="1"/>
</dbReference>
<evidence type="ECO:0000256" key="4">
    <source>
        <dbReference type="ARBA" id="ARBA00023163"/>
    </source>
</evidence>
<dbReference type="InterPro" id="IPR001647">
    <property type="entry name" value="HTH_TetR"/>
</dbReference>
<evidence type="ECO:0000256" key="5">
    <source>
        <dbReference type="PROSITE-ProRule" id="PRU00335"/>
    </source>
</evidence>
<evidence type="ECO:0000256" key="1">
    <source>
        <dbReference type="ARBA" id="ARBA00022491"/>
    </source>
</evidence>
<dbReference type="AlphaFoldDB" id="Q13H92"/>
<dbReference type="InterPro" id="IPR050109">
    <property type="entry name" value="HTH-type_TetR-like_transc_reg"/>
</dbReference>
<dbReference type="eggNOG" id="COG1309">
    <property type="taxonomic scope" value="Bacteria"/>
</dbReference>
<evidence type="ECO:0000256" key="6">
    <source>
        <dbReference type="SAM" id="MobiDB-lite"/>
    </source>
</evidence>
<dbReference type="PRINTS" id="PR00455">
    <property type="entry name" value="HTHTETR"/>
</dbReference>
<protein>
    <submittedName>
        <fullName evidence="8">Transcriptional regulator, TetR family</fullName>
    </submittedName>
</protein>
<dbReference type="Proteomes" id="UP000001817">
    <property type="component" value="Chromosome 3"/>
</dbReference>
<evidence type="ECO:0000259" key="7">
    <source>
        <dbReference type="PROSITE" id="PS50977"/>
    </source>
</evidence>
<feature type="domain" description="HTH tetR-type" evidence="7">
    <location>
        <begin position="28"/>
        <end position="87"/>
    </location>
</feature>
<dbReference type="RefSeq" id="WP_011493803.1">
    <property type="nucleotide sequence ID" value="NC_007953.1"/>
</dbReference>
<proteinExistence type="predicted"/>
<evidence type="ECO:0000313" key="9">
    <source>
        <dbReference type="Proteomes" id="UP000001817"/>
    </source>
</evidence>
<sequence>MTRTKTAAPEQGKQAQKTAPGAIRLRPDERERLILEEATKLFAEHGFEASTPELASRLGVTQPLLYRYFHTKDELIRRVYEHVFPVDKLLVEWKSMLDDRTRDPRERLVTFYTQWATGSWVDIFLRLVMWARLTRPELIQPYAAATDTRLIPLVQKALYEASGLDGTYGGLKDTHEVARAFHALMVDVRLSMIDADYTVERVQTVIRFRLELFIEGLAQRTQRPARREKRK</sequence>
<dbReference type="PROSITE" id="PS01081">
    <property type="entry name" value="HTH_TETR_1"/>
    <property type="match status" value="1"/>
</dbReference>
<feature type="DNA-binding region" description="H-T-H motif" evidence="5">
    <location>
        <begin position="50"/>
        <end position="69"/>
    </location>
</feature>
<keyword evidence="9" id="KW-1185">Reference proteome</keyword>
<keyword evidence="2" id="KW-0805">Transcription regulation</keyword>
<dbReference type="KEGG" id="bxb:DR64_7795"/>
<dbReference type="Pfam" id="PF00440">
    <property type="entry name" value="TetR_N"/>
    <property type="match status" value="1"/>
</dbReference>
<dbReference type="GO" id="GO:0003700">
    <property type="term" value="F:DNA-binding transcription factor activity"/>
    <property type="evidence" value="ECO:0007669"/>
    <property type="project" value="TreeGrafter"/>
</dbReference>